<accession>A0A084AYV1</accession>
<protein>
    <recommendedName>
        <fullName evidence="2">F-box domain-containing protein</fullName>
    </recommendedName>
</protein>
<sequence length="630" mass="70066">MASHGTTMSWEDLPDEILLHIIRYLEPENIAMLRLVQRRLSKFCLDERIWKYHCFKDSAWYKSLLTRRALLEPSHDLDRGINCSGRPDTVGDVDGTLSATENIDDSAIYSTSQARERRDMANWDPTFPGDRISWYDEYIQRNGPACVNWFQTPRIRDSGMETFVEARGMATYNPYNGNSGGATMLAVAPLDDGSVCLWDVKGTFAKQGAIIARSEPGILFIDGPAGQNTRRSKRIDTGVTECVSVNNNDHKAFFAVQSHLIEVDLNHLQVSSRQSFEWSITTLSHIHDGVPLTVGTSRGIHLHDFRARAMVKHEAIDQVDGPQWEDNSLMKALFDPRPLPPYASLSQPTPTSILHLPQPRSHSMVSDDIYVSGRFSSILHYDRRKFPAIVGSIYSGATNLSLAALPFPFSTVDNEVRRYGELSIEQADRTKIQGEGRTLIAGGDYKSKGSLEIYGLGTTGDKMGNATLQNSTLKNRHKAASAVVLSVTNHGSKIVFSDGAGLLKWFERDGVTECRRLRIGHSDAHQPSSLFASMPASDDLARKIVSTKTGWHDDDRANSDNVLFWTGEKLGLVNFTTAAPFMVGDFEPDSASTSEQQESQMYSERMWSSLKQQADEARFMRGLGFGPSAS</sequence>
<dbReference type="AlphaFoldDB" id="A0A084AYV1"/>
<keyword evidence="4" id="KW-1185">Reference proteome</keyword>
<evidence type="ECO:0000259" key="2">
    <source>
        <dbReference type="PROSITE" id="PS50181"/>
    </source>
</evidence>
<dbReference type="OrthoDB" id="3219396at2759"/>
<evidence type="ECO:0000313" key="4">
    <source>
        <dbReference type="Proteomes" id="UP000028045"/>
    </source>
</evidence>
<dbReference type="EMBL" id="KL648437">
    <property type="protein sequence ID" value="KEY70480.1"/>
    <property type="molecule type" value="Genomic_DNA"/>
</dbReference>
<dbReference type="SMART" id="SM00256">
    <property type="entry name" value="FBOX"/>
    <property type="match status" value="1"/>
</dbReference>
<dbReference type="Gene3D" id="1.20.1280.50">
    <property type="match status" value="1"/>
</dbReference>
<dbReference type="InterPro" id="IPR036047">
    <property type="entry name" value="F-box-like_dom_sf"/>
</dbReference>
<dbReference type="Pfam" id="PF12937">
    <property type="entry name" value="F-box-like"/>
    <property type="match status" value="1"/>
</dbReference>
<feature type="region of interest" description="Disordered" evidence="1">
    <location>
        <begin position="587"/>
        <end position="607"/>
    </location>
</feature>
<dbReference type="PANTHER" id="PTHR13252:SF9">
    <property type="entry name" value="F-BOX ONLY PROTEIN 28"/>
    <property type="match status" value="1"/>
</dbReference>
<evidence type="ECO:0000256" key="1">
    <source>
        <dbReference type="SAM" id="MobiDB-lite"/>
    </source>
</evidence>
<dbReference type="PROSITE" id="PS50181">
    <property type="entry name" value="FBOX"/>
    <property type="match status" value="1"/>
</dbReference>
<feature type="compositionally biased region" description="Polar residues" evidence="1">
    <location>
        <begin position="590"/>
        <end position="602"/>
    </location>
</feature>
<evidence type="ECO:0000313" key="3">
    <source>
        <dbReference type="EMBL" id="KEY70480.1"/>
    </source>
</evidence>
<dbReference type="InterPro" id="IPR001810">
    <property type="entry name" value="F-box_dom"/>
</dbReference>
<proteinExistence type="predicted"/>
<dbReference type="SUPFAM" id="SSF81383">
    <property type="entry name" value="F-box domain"/>
    <property type="match status" value="1"/>
</dbReference>
<name>A0A084AYV1_STACB</name>
<dbReference type="InterPro" id="IPR039719">
    <property type="entry name" value="FBXO28"/>
</dbReference>
<dbReference type="Proteomes" id="UP000028045">
    <property type="component" value="Unassembled WGS sequence"/>
</dbReference>
<organism evidence="3 4">
    <name type="scientific">Stachybotrys chartarum (strain CBS 109288 / IBT 7711)</name>
    <name type="common">Toxic black mold</name>
    <name type="synonym">Stilbospora chartarum</name>
    <dbReference type="NCBI Taxonomy" id="1280523"/>
    <lineage>
        <taxon>Eukaryota</taxon>
        <taxon>Fungi</taxon>
        <taxon>Dikarya</taxon>
        <taxon>Ascomycota</taxon>
        <taxon>Pezizomycotina</taxon>
        <taxon>Sordariomycetes</taxon>
        <taxon>Hypocreomycetidae</taxon>
        <taxon>Hypocreales</taxon>
        <taxon>Stachybotryaceae</taxon>
        <taxon>Stachybotrys</taxon>
    </lineage>
</organism>
<feature type="domain" description="F-box" evidence="2">
    <location>
        <begin position="7"/>
        <end position="53"/>
    </location>
</feature>
<dbReference type="GO" id="GO:0000209">
    <property type="term" value="P:protein polyubiquitination"/>
    <property type="evidence" value="ECO:0007669"/>
    <property type="project" value="TreeGrafter"/>
</dbReference>
<dbReference type="PANTHER" id="PTHR13252">
    <property type="entry name" value="F-BOX ONLY PROTEIN 28"/>
    <property type="match status" value="1"/>
</dbReference>
<gene>
    <name evidence="3" type="ORF">S7711_08675</name>
</gene>
<dbReference type="HOGENOM" id="CLU_030037_0_0_1"/>
<reference evidence="3 4" key="1">
    <citation type="journal article" date="2014" name="BMC Genomics">
        <title>Comparative genome sequencing reveals chemotype-specific gene clusters in the toxigenic black mold Stachybotrys.</title>
        <authorList>
            <person name="Semeiks J."/>
            <person name="Borek D."/>
            <person name="Otwinowski Z."/>
            <person name="Grishin N.V."/>
        </authorList>
    </citation>
    <scope>NUCLEOTIDE SEQUENCE [LARGE SCALE GENOMIC DNA]</scope>
    <source>
        <strain evidence="4">CBS 109288 / IBT 7711</strain>
    </source>
</reference>